<dbReference type="AlphaFoldDB" id="A0A926DPT7"/>
<protein>
    <submittedName>
        <fullName evidence="1">Uncharacterized protein</fullName>
    </submittedName>
</protein>
<proteinExistence type="predicted"/>
<dbReference type="Proteomes" id="UP000657006">
    <property type="component" value="Unassembled WGS sequence"/>
</dbReference>
<keyword evidence="2" id="KW-1185">Reference proteome</keyword>
<evidence type="ECO:0000313" key="2">
    <source>
        <dbReference type="Proteomes" id="UP000657006"/>
    </source>
</evidence>
<comment type="caution">
    <text evidence="1">The sequence shown here is derived from an EMBL/GenBank/DDBJ whole genome shotgun (WGS) entry which is preliminary data.</text>
</comment>
<sequence>MEHGAGGRIHSTGFMVMAVLIGTLFLLNCSRADTVAPEQQIQTKLSAIYGERYRDAQWRTESLESIAFQREFVQPVEYTFTEQITLVGEAAAGTSVAVCVYTVDDQNAAEIWYHAEYAVGASGIFQENITLPRTGRQYLMILASRDGHSEGINYEFYRNSEEVCRQLLGYTLNIYARFKS</sequence>
<evidence type="ECO:0000313" key="1">
    <source>
        <dbReference type="EMBL" id="MBC8542296.1"/>
    </source>
</evidence>
<organism evidence="1 2">
    <name type="scientific">Bianquea renquensis</name>
    <dbReference type="NCBI Taxonomy" id="2763661"/>
    <lineage>
        <taxon>Bacteria</taxon>
        <taxon>Bacillati</taxon>
        <taxon>Bacillota</taxon>
        <taxon>Clostridia</taxon>
        <taxon>Eubacteriales</taxon>
        <taxon>Bianqueaceae</taxon>
        <taxon>Bianquea</taxon>
    </lineage>
</organism>
<dbReference type="RefSeq" id="WP_177719646.1">
    <property type="nucleotide sequence ID" value="NZ_JACRSQ010000002.1"/>
</dbReference>
<dbReference type="EMBL" id="JACRSQ010000002">
    <property type="protein sequence ID" value="MBC8542296.1"/>
    <property type="molecule type" value="Genomic_DNA"/>
</dbReference>
<name>A0A926DPT7_9FIRM</name>
<accession>A0A926DPT7</accession>
<reference evidence="1" key="1">
    <citation type="submission" date="2020-08" db="EMBL/GenBank/DDBJ databases">
        <title>Genome public.</title>
        <authorList>
            <person name="Liu C."/>
            <person name="Sun Q."/>
        </authorList>
    </citation>
    <scope>NUCLEOTIDE SEQUENCE</scope>
    <source>
        <strain evidence="1">NSJ-32</strain>
    </source>
</reference>
<gene>
    <name evidence="1" type="ORF">H8730_01880</name>
</gene>